<reference evidence="3" key="2">
    <citation type="journal article" date="2007" name="PLoS Biol.">
        <title>Survey sequencing and comparative analysis of the elephant shark (Callorhinchus milii) genome.</title>
        <authorList>
            <person name="Venkatesh B."/>
            <person name="Kirkness E.F."/>
            <person name="Loh Y.H."/>
            <person name="Halpern A.L."/>
            <person name="Lee A.P."/>
            <person name="Johnson J."/>
            <person name="Dandona N."/>
            <person name="Viswanathan L.D."/>
            <person name="Tay A."/>
            <person name="Venter J.C."/>
            <person name="Strausberg R.L."/>
            <person name="Brenner S."/>
        </authorList>
    </citation>
    <scope>NUCLEOTIDE SEQUENCE [LARGE SCALE GENOMIC DNA]</scope>
</reference>
<sequence>MIAVSWKRNAWNSPVCRILYVNHTQILSPACDSRVKVAWNTSANFIRVSTRDVQVEDTDFYYCKIEFLIPQPVRQIYGNSTYLSAEGMDNSIVVFLIKNGPKGLLQSCDLAKCCKRNLSQFFFQCNKRYVPVIDQLCFLYPASPDVRVEFHPSGMNHCCIQLVCLAENFYPDNIVLSWSKEGSIIPEWENLEILNTSNQTFSQASYLKLSDWQEGDVFSCHVNHSSLQSPLIRDIIIPFNEQNKGICTFTMSFPFPFKLPSLLLSSFLPVFQLVARLVRCINLRFKWTPRFSPM</sequence>
<name>A0A4W3K8J4_CALMI</name>
<dbReference type="PROSITE" id="PS50835">
    <property type="entry name" value="IG_LIKE"/>
    <property type="match status" value="1"/>
</dbReference>
<dbReference type="AlphaFoldDB" id="A0A4W3K8J4"/>
<dbReference type="InterPro" id="IPR007110">
    <property type="entry name" value="Ig-like_dom"/>
</dbReference>
<dbReference type="InParanoid" id="A0A4W3K8J4"/>
<proteinExistence type="predicted"/>
<evidence type="ECO:0000259" key="1">
    <source>
        <dbReference type="PROSITE" id="PS50835"/>
    </source>
</evidence>
<dbReference type="FunCoup" id="A0A4W3K8J4">
    <property type="interactions" value="4"/>
</dbReference>
<dbReference type="Pfam" id="PF07654">
    <property type="entry name" value="C1-set"/>
    <property type="match status" value="1"/>
</dbReference>
<dbReference type="GeneTree" id="ENSGT00970000194160"/>
<dbReference type="Gene3D" id="2.60.40.10">
    <property type="entry name" value="Immunoglobulins"/>
    <property type="match status" value="2"/>
</dbReference>
<dbReference type="Proteomes" id="UP000314986">
    <property type="component" value="Unassembled WGS sequence"/>
</dbReference>
<dbReference type="InterPro" id="IPR003006">
    <property type="entry name" value="Ig/MHC_CS"/>
</dbReference>
<reference evidence="3" key="1">
    <citation type="journal article" date="2006" name="Science">
        <title>Ancient noncoding elements conserved in the human genome.</title>
        <authorList>
            <person name="Venkatesh B."/>
            <person name="Kirkness E.F."/>
            <person name="Loh Y.H."/>
            <person name="Halpern A.L."/>
            <person name="Lee A.P."/>
            <person name="Johnson J."/>
            <person name="Dandona N."/>
            <person name="Viswanathan L.D."/>
            <person name="Tay A."/>
            <person name="Venter J.C."/>
            <person name="Strausberg R.L."/>
            <person name="Brenner S."/>
        </authorList>
    </citation>
    <scope>NUCLEOTIDE SEQUENCE [LARGE SCALE GENOMIC DNA]</scope>
</reference>
<accession>A0A4W3K8J4</accession>
<dbReference type="InterPro" id="IPR013783">
    <property type="entry name" value="Ig-like_fold"/>
</dbReference>
<feature type="domain" description="Ig-like" evidence="1">
    <location>
        <begin position="144"/>
        <end position="232"/>
    </location>
</feature>
<evidence type="ECO:0000313" key="3">
    <source>
        <dbReference type="Proteomes" id="UP000314986"/>
    </source>
</evidence>
<dbReference type="SUPFAM" id="SSF48726">
    <property type="entry name" value="Immunoglobulin"/>
    <property type="match status" value="2"/>
</dbReference>
<dbReference type="InterPro" id="IPR003597">
    <property type="entry name" value="Ig_C1-set"/>
</dbReference>
<organism evidence="2 3">
    <name type="scientific">Callorhinchus milii</name>
    <name type="common">Ghost shark</name>
    <dbReference type="NCBI Taxonomy" id="7868"/>
    <lineage>
        <taxon>Eukaryota</taxon>
        <taxon>Metazoa</taxon>
        <taxon>Chordata</taxon>
        <taxon>Craniata</taxon>
        <taxon>Vertebrata</taxon>
        <taxon>Chondrichthyes</taxon>
        <taxon>Holocephali</taxon>
        <taxon>Chimaeriformes</taxon>
        <taxon>Callorhinchidae</taxon>
        <taxon>Callorhinchus</taxon>
    </lineage>
</organism>
<dbReference type="InterPro" id="IPR036179">
    <property type="entry name" value="Ig-like_dom_sf"/>
</dbReference>
<keyword evidence="3" id="KW-1185">Reference proteome</keyword>
<dbReference type="PROSITE" id="PS00290">
    <property type="entry name" value="IG_MHC"/>
    <property type="match status" value="1"/>
</dbReference>
<reference evidence="2" key="5">
    <citation type="submission" date="2025-09" db="UniProtKB">
        <authorList>
            <consortium name="Ensembl"/>
        </authorList>
    </citation>
    <scope>IDENTIFICATION</scope>
</reference>
<dbReference type="InterPro" id="IPR050160">
    <property type="entry name" value="MHC/Immunoglobulin"/>
</dbReference>
<dbReference type="CDD" id="cd00098">
    <property type="entry name" value="IgC1"/>
    <property type="match status" value="1"/>
</dbReference>
<reference evidence="2" key="4">
    <citation type="submission" date="2025-08" db="UniProtKB">
        <authorList>
            <consortium name="Ensembl"/>
        </authorList>
    </citation>
    <scope>IDENTIFICATION</scope>
</reference>
<evidence type="ECO:0000313" key="2">
    <source>
        <dbReference type="Ensembl" id="ENSCMIP00000048003.1"/>
    </source>
</evidence>
<dbReference type="PANTHER" id="PTHR19944">
    <property type="entry name" value="MHC CLASS II-RELATED"/>
    <property type="match status" value="1"/>
</dbReference>
<protein>
    <recommendedName>
        <fullName evidence="1">Ig-like domain-containing protein</fullName>
    </recommendedName>
</protein>
<reference evidence="3" key="3">
    <citation type="journal article" date="2014" name="Nature">
        <title>Elephant shark genome provides unique insights into gnathostome evolution.</title>
        <authorList>
            <consortium name="International Elephant Shark Genome Sequencing Consortium"/>
            <person name="Venkatesh B."/>
            <person name="Lee A.P."/>
            <person name="Ravi V."/>
            <person name="Maurya A.K."/>
            <person name="Lian M.M."/>
            <person name="Swann J.B."/>
            <person name="Ohta Y."/>
            <person name="Flajnik M.F."/>
            <person name="Sutoh Y."/>
            <person name="Kasahara M."/>
            <person name="Hoon S."/>
            <person name="Gangu V."/>
            <person name="Roy S.W."/>
            <person name="Irimia M."/>
            <person name="Korzh V."/>
            <person name="Kondrychyn I."/>
            <person name="Lim Z.W."/>
            <person name="Tay B.H."/>
            <person name="Tohari S."/>
            <person name="Kong K.W."/>
            <person name="Ho S."/>
            <person name="Lorente-Galdos B."/>
            <person name="Quilez J."/>
            <person name="Marques-Bonet T."/>
            <person name="Raney B.J."/>
            <person name="Ingham P.W."/>
            <person name="Tay A."/>
            <person name="Hillier L.W."/>
            <person name="Minx P."/>
            <person name="Boehm T."/>
            <person name="Wilson R.K."/>
            <person name="Brenner S."/>
            <person name="Warren W.C."/>
        </authorList>
    </citation>
    <scope>NUCLEOTIDE SEQUENCE [LARGE SCALE GENOMIC DNA]</scope>
</reference>
<dbReference type="Ensembl" id="ENSCMIT00000048677.1">
    <property type="protein sequence ID" value="ENSCMIP00000048003.1"/>
    <property type="gene ID" value="ENSCMIG00000019643.1"/>
</dbReference>
<dbReference type="SMART" id="SM00407">
    <property type="entry name" value="IGc1"/>
    <property type="match status" value="1"/>
</dbReference>
<dbReference type="OMA" id="CEYGAVY"/>